<comment type="caution">
    <text evidence="2">The sequence shown here is derived from an EMBL/GenBank/DDBJ whole genome shotgun (WGS) entry which is preliminary data.</text>
</comment>
<dbReference type="EMBL" id="WVTA01000001">
    <property type="protein sequence ID" value="KAK3216529.1"/>
    <property type="molecule type" value="Genomic_DNA"/>
</dbReference>
<gene>
    <name evidence="2" type="ORF">GRF29_1g38297</name>
</gene>
<dbReference type="Proteomes" id="UP001280581">
    <property type="component" value="Unassembled WGS sequence"/>
</dbReference>
<dbReference type="AlphaFoldDB" id="A0AAN6M570"/>
<name>A0AAN6M570_9PLEO</name>
<feature type="chain" id="PRO_5042934877" evidence="1">
    <location>
        <begin position="18"/>
        <end position="156"/>
    </location>
</feature>
<evidence type="ECO:0000256" key="1">
    <source>
        <dbReference type="SAM" id="SignalP"/>
    </source>
</evidence>
<protein>
    <submittedName>
        <fullName evidence="2">Uncharacterized protein</fullName>
    </submittedName>
</protein>
<proteinExistence type="predicted"/>
<keyword evidence="1" id="KW-0732">Signal</keyword>
<feature type="signal peptide" evidence="1">
    <location>
        <begin position="1"/>
        <end position="17"/>
    </location>
</feature>
<accession>A0AAN6M570</accession>
<sequence length="156" mass="16875">MRFSSLFPLGFVSIVSAVPDFAIGTQFLFTATNEAQLSSVSKALNDALSSYQASVTAQPEWSSAYSALVQFQKTHDGVPDDVTATDTIIQYATTPSWYTAMPTDLQNYLNKNQEEQGKLFDKIRKDITGDAPRPVGMGVYMHGAVVAVIAGVAIML</sequence>
<evidence type="ECO:0000313" key="3">
    <source>
        <dbReference type="Proteomes" id="UP001280581"/>
    </source>
</evidence>
<evidence type="ECO:0000313" key="2">
    <source>
        <dbReference type="EMBL" id="KAK3216529.1"/>
    </source>
</evidence>
<reference evidence="2 3" key="1">
    <citation type="submission" date="2021-02" db="EMBL/GenBank/DDBJ databases">
        <title>Genome assembly of Pseudopithomyces chartarum.</title>
        <authorList>
            <person name="Jauregui R."/>
            <person name="Singh J."/>
            <person name="Voisey C."/>
        </authorList>
    </citation>
    <scope>NUCLEOTIDE SEQUENCE [LARGE SCALE GENOMIC DNA]</scope>
    <source>
        <strain evidence="2 3">AGR01</strain>
    </source>
</reference>
<organism evidence="2 3">
    <name type="scientific">Pseudopithomyces chartarum</name>
    <dbReference type="NCBI Taxonomy" id="1892770"/>
    <lineage>
        <taxon>Eukaryota</taxon>
        <taxon>Fungi</taxon>
        <taxon>Dikarya</taxon>
        <taxon>Ascomycota</taxon>
        <taxon>Pezizomycotina</taxon>
        <taxon>Dothideomycetes</taxon>
        <taxon>Pleosporomycetidae</taxon>
        <taxon>Pleosporales</taxon>
        <taxon>Massarineae</taxon>
        <taxon>Didymosphaeriaceae</taxon>
        <taxon>Pseudopithomyces</taxon>
    </lineage>
</organism>
<keyword evidence="3" id="KW-1185">Reference proteome</keyword>